<keyword evidence="3" id="KW-1185">Reference proteome</keyword>
<dbReference type="EMBL" id="FOCW01000002">
    <property type="protein sequence ID" value="SEN49966.1"/>
    <property type="molecule type" value="Genomic_DNA"/>
</dbReference>
<gene>
    <name evidence="2" type="ORF">SAMN02745977_01403</name>
</gene>
<evidence type="ECO:0000256" key="1">
    <source>
        <dbReference type="ARBA" id="ARBA00008591"/>
    </source>
</evidence>
<dbReference type="AlphaFoldDB" id="A0A1H8H147"/>
<name>A0A1H8H147_9BURK</name>
<dbReference type="RefSeq" id="WP_091815861.1">
    <property type="nucleotide sequence ID" value="NZ_FOCW01000002.1"/>
</dbReference>
<reference evidence="2 3" key="1">
    <citation type="submission" date="2016-10" db="EMBL/GenBank/DDBJ databases">
        <authorList>
            <person name="de Groot N.N."/>
        </authorList>
    </citation>
    <scope>NUCLEOTIDE SEQUENCE [LARGE SCALE GENOMIC DNA]</scope>
    <source>
        <strain evidence="2 3">DSM 15123</strain>
    </source>
</reference>
<sequence length="649" mass="72229">MLKDKAVASLGQQTLLMPAWITAALAANDRLKLYLSLTQAAAQHAHKPEDSIGNWSQELARAGLRDAGWTQDLVRHAYNDEGMLVLSHMPQLLQALCEDLQIMARPVVDGGMVKDASGFEQRRNHWLELLQSMHDHEGLTQEALTALTHGERKAGDSFHLLVMDLHKQINALASSVATENLDGAHVWNIQKDDRALVRAFMRGLHRTAPLKFNHPGLDTAVTRDGKRLLIQNDIGTNDAHVLVIEVEEQTIRLTYSDLHPPRFKFFQSLLENAGFVWKVSEPVISRDLNEGKPYTVGIATLQAADQTALEQGLEDIASRIVFVIDWNRARKRLQMFVSKAQAISILEHTSEHRWGHMGWLLAGGENLVYDTMEAVGSDTFRIGERLDAVLGETGARAFLIELLRNCSELLQQQQPLTLVQDKARLLLGRVLQQRHVEFDLLAEHAAFCHALAQTLCDVLTQGCNGHCDQVVQRAKNWEHRADHLLATARQRAERQPHWRAVVDLLVQADNVADALEESAFIYTLTLVEPINGLPPSVMEVLGKLADTTLVAIQDLVKAIEIARLLDAGIDTTDSDAFLQILWRMLRAERLCDDLLRTARQHIVQTLHAQPAAMLLATELATTIEGASDALVATGYALRQMAFLKTGVPA</sequence>
<dbReference type="InterPro" id="IPR018445">
    <property type="entry name" value="Put_Phosphate_transp_reg"/>
</dbReference>
<dbReference type="OrthoDB" id="5297572at2"/>
<dbReference type="Proteomes" id="UP000199531">
    <property type="component" value="Unassembled WGS sequence"/>
</dbReference>
<dbReference type="InterPro" id="IPR038078">
    <property type="entry name" value="PhoU-like_sf"/>
</dbReference>
<dbReference type="Gene3D" id="1.20.58.220">
    <property type="entry name" value="Phosphate transport system protein phou homolog 2, domain 2"/>
    <property type="match status" value="1"/>
</dbReference>
<comment type="similarity">
    <text evidence="1">Belongs to the UPF0111 family.</text>
</comment>
<organism evidence="2 3">
    <name type="scientific">Brachymonas denitrificans DSM 15123</name>
    <dbReference type="NCBI Taxonomy" id="1121117"/>
    <lineage>
        <taxon>Bacteria</taxon>
        <taxon>Pseudomonadati</taxon>
        <taxon>Pseudomonadota</taxon>
        <taxon>Betaproteobacteria</taxon>
        <taxon>Burkholderiales</taxon>
        <taxon>Comamonadaceae</taxon>
        <taxon>Brachymonas</taxon>
    </lineage>
</organism>
<dbReference type="STRING" id="1121117.SAMN02745977_01403"/>
<evidence type="ECO:0000313" key="2">
    <source>
        <dbReference type="EMBL" id="SEN49966.1"/>
    </source>
</evidence>
<protein>
    <submittedName>
        <fullName evidence="2">Uncharacterized conserved protein YkaA, UPF0111/DUF47 family</fullName>
    </submittedName>
</protein>
<accession>A0A1H8H147</accession>
<dbReference type="Pfam" id="PF01865">
    <property type="entry name" value="PhoU_div"/>
    <property type="match status" value="1"/>
</dbReference>
<evidence type="ECO:0000313" key="3">
    <source>
        <dbReference type="Proteomes" id="UP000199531"/>
    </source>
</evidence>
<proteinExistence type="inferred from homology"/>